<organism evidence="5 6">
    <name type="scientific">Paenibacillus allorhizosphaerae</name>
    <dbReference type="NCBI Taxonomy" id="2849866"/>
    <lineage>
        <taxon>Bacteria</taxon>
        <taxon>Bacillati</taxon>
        <taxon>Bacillota</taxon>
        <taxon>Bacilli</taxon>
        <taxon>Bacillales</taxon>
        <taxon>Paenibacillaceae</taxon>
        <taxon>Paenibacillus</taxon>
    </lineage>
</organism>
<dbReference type="Proteomes" id="UP000730618">
    <property type="component" value="Unassembled WGS sequence"/>
</dbReference>
<evidence type="ECO:0000313" key="6">
    <source>
        <dbReference type="Proteomes" id="UP000730618"/>
    </source>
</evidence>
<keyword evidence="2" id="KW-0479">Metal-binding</keyword>
<accession>A0ABM8VHQ1</accession>
<protein>
    <submittedName>
        <fullName evidence="5">Pyrimidine 5'-nucleotidase YjjG</fullName>
        <ecNumber evidence="5">3.1.3.5</ecNumber>
    </submittedName>
</protein>
<keyword evidence="6" id="KW-1185">Reference proteome</keyword>
<evidence type="ECO:0000256" key="3">
    <source>
        <dbReference type="ARBA" id="ARBA00022801"/>
    </source>
</evidence>
<dbReference type="SFLD" id="SFLDG01135">
    <property type="entry name" value="C1.5.6:_HAD__Beta-PGM__Phospha"/>
    <property type="match status" value="1"/>
</dbReference>
<dbReference type="Pfam" id="PF13419">
    <property type="entry name" value="HAD_2"/>
    <property type="match status" value="1"/>
</dbReference>
<comment type="caution">
    <text evidence="5">The sequence shown here is derived from an EMBL/GenBank/DDBJ whole genome shotgun (WGS) entry which is preliminary data.</text>
</comment>
<dbReference type="InterPro" id="IPR006439">
    <property type="entry name" value="HAD-SF_hydro_IA"/>
</dbReference>
<gene>
    <name evidence="5" type="primary">yjjG</name>
    <name evidence="5" type="ORF">PAECIP111802_02852</name>
</gene>
<dbReference type="EMBL" id="CAJVCE010000007">
    <property type="protein sequence ID" value="CAG7642387.1"/>
    <property type="molecule type" value="Genomic_DNA"/>
</dbReference>
<dbReference type="GO" id="GO:0008253">
    <property type="term" value="F:5'-nucleotidase activity"/>
    <property type="evidence" value="ECO:0007669"/>
    <property type="project" value="UniProtKB-EC"/>
</dbReference>
<dbReference type="PANTHER" id="PTHR46470">
    <property type="entry name" value="N-ACYLNEURAMINATE-9-PHOSPHATASE"/>
    <property type="match status" value="1"/>
</dbReference>
<evidence type="ECO:0000256" key="1">
    <source>
        <dbReference type="ARBA" id="ARBA00001946"/>
    </source>
</evidence>
<reference evidence="5 6" key="1">
    <citation type="submission" date="2021-06" db="EMBL/GenBank/DDBJ databases">
        <authorList>
            <person name="Criscuolo A."/>
        </authorList>
    </citation>
    <scope>NUCLEOTIDE SEQUENCE [LARGE SCALE GENOMIC DNA]</scope>
    <source>
        <strain evidence="6">CIP 111802</strain>
    </source>
</reference>
<dbReference type="SFLD" id="SFLDS00003">
    <property type="entry name" value="Haloacid_Dehalogenase"/>
    <property type="match status" value="1"/>
</dbReference>
<evidence type="ECO:0000313" key="5">
    <source>
        <dbReference type="EMBL" id="CAG7642387.1"/>
    </source>
</evidence>
<proteinExistence type="predicted"/>
<dbReference type="InterPro" id="IPR051400">
    <property type="entry name" value="HAD-like_hydrolase"/>
</dbReference>
<comment type="cofactor">
    <cofactor evidence="1">
        <name>Mg(2+)</name>
        <dbReference type="ChEBI" id="CHEBI:18420"/>
    </cofactor>
</comment>
<dbReference type="EC" id="3.1.3.5" evidence="5"/>
<dbReference type="InterPro" id="IPR041492">
    <property type="entry name" value="HAD_2"/>
</dbReference>
<sequence length="245" mass="28529">MHSVKVVVFDLDDTLIHFDDYWEESLLETLRRHPATKEYDPKRLFGVLSEMNQIFEDQYHRQQITLRQFRNYRLMHAMSRVGEEMAEQTAEHFNMLHMDISKRYMKASPELLELLKELHGTYKLGIVTNGTSRWQRDKLEALGIQTLFEPGAVFISDEVGFEKPSSEIYRKALHYFGVKPEEVLFVGDSWNNDVIGPMRAGMRSIWYNKKMASVPEGATPFGMISDMAELRQYLRQAADPKGVSE</sequence>
<keyword evidence="3 5" id="KW-0378">Hydrolase</keyword>
<dbReference type="NCBIfam" id="TIGR01549">
    <property type="entry name" value="HAD-SF-IA-v1"/>
    <property type="match status" value="1"/>
</dbReference>
<dbReference type="SFLD" id="SFLDG01129">
    <property type="entry name" value="C1.5:_HAD__Beta-PGM__Phosphata"/>
    <property type="match status" value="1"/>
</dbReference>
<dbReference type="NCBIfam" id="TIGR01509">
    <property type="entry name" value="HAD-SF-IA-v3"/>
    <property type="match status" value="1"/>
</dbReference>
<evidence type="ECO:0000256" key="4">
    <source>
        <dbReference type="ARBA" id="ARBA00022842"/>
    </source>
</evidence>
<evidence type="ECO:0000256" key="2">
    <source>
        <dbReference type="ARBA" id="ARBA00022723"/>
    </source>
</evidence>
<keyword evidence="4" id="KW-0460">Magnesium</keyword>
<name>A0ABM8VHQ1_9BACL</name>
<dbReference type="PANTHER" id="PTHR46470:SF2">
    <property type="entry name" value="GLYCERALDEHYDE 3-PHOSPHATE PHOSPHATASE"/>
    <property type="match status" value="1"/>
</dbReference>
<dbReference type="RefSeq" id="WP_218099187.1">
    <property type="nucleotide sequence ID" value="NZ_CAJVCE010000007.1"/>
</dbReference>